<sequence>MRREFFHAYHLALRRMTFSPPAYEQVCCVTDRLAADITSLIEYITNNTHIHVVTSLLEASKTQVWTSVESKRHRLLENCRKHKRYRLETKTRRANERHAL</sequence>
<gene>
    <name evidence="1" type="ORF">TNIN_218771</name>
</gene>
<comment type="caution">
    <text evidence="1">The sequence shown here is derived from an EMBL/GenBank/DDBJ whole genome shotgun (WGS) entry which is preliminary data.</text>
</comment>
<evidence type="ECO:0000313" key="2">
    <source>
        <dbReference type="Proteomes" id="UP000886998"/>
    </source>
</evidence>
<dbReference type="AlphaFoldDB" id="A0A8X7C2I4"/>
<dbReference type="EMBL" id="BMAV01009904">
    <property type="protein sequence ID" value="GFY54526.1"/>
    <property type="molecule type" value="Genomic_DNA"/>
</dbReference>
<name>A0A8X7C2I4_9ARAC</name>
<organism evidence="1 2">
    <name type="scientific">Trichonephila inaurata madagascariensis</name>
    <dbReference type="NCBI Taxonomy" id="2747483"/>
    <lineage>
        <taxon>Eukaryota</taxon>
        <taxon>Metazoa</taxon>
        <taxon>Ecdysozoa</taxon>
        <taxon>Arthropoda</taxon>
        <taxon>Chelicerata</taxon>
        <taxon>Arachnida</taxon>
        <taxon>Araneae</taxon>
        <taxon>Araneomorphae</taxon>
        <taxon>Entelegynae</taxon>
        <taxon>Araneoidea</taxon>
        <taxon>Nephilidae</taxon>
        <taxon>Trichonephila</taxon>
        <taxon>Trichonephila inaurata</taxon>
    </lineage>
</organism>
<protein>
    <submittedName>
        <fullName evidence="1">Uncharacterized protein</fullName>
    </submittedName>
</protein>
<accession>A0A8X7C2I4</accession>
<proteinExistence type="predicted"/>
<dbReference type="Proteomes" id="UP000886998">
    <property type="component" value="Unassembled WGS sequence"/>
</dbReference>
<keyword evidence="2" id="KW-1185">Reference proteome</keyword>
<evidence type="ECO:0000313" key="1">
    <source>
        <dbReference type="EMBL" id="GFY54526.1"/>
    </source>
</evidence>
<reference evidence="1" key="1">
    <citation type="submission" date="2020-08" db="EMBL/GenBank/DDBJ databases">
        <title>Multicomponent nature underlies the extraordinary mechanical properties of spider dragline silk.</title>
        <authorList>
            <person name="Kono N."/>
            <person name="Nakamura H."/>
            <person name="Mori M."/>
            <person name="Yoshida Y."/>
            <person name="Ohtoshi R."/>
            <person name="Malay A.D."/>
            <person name="Moran D.A.P."/>
            <person name="Tomita M."/>
            <person name="Numata K."/>
            <person name="Arakawa K."/>
        </authorList>
    </citation>
    <scope>NUCLEOTIDE SEQUENCE</scope>
</reference>